<feature type="compositionally biased region" description="Basic and acidic residues" evidence="3">
    <location>
        <begin position="815"/>
        <end position="848"/>
    </location>
</feature>
<feature type="compositionally biased region" description="Basic and acidic residues" evidence="3">
    <location>
        <begin position="688"/>
        <end position="698"/>
    </location>
</feature>
<feature type="compositionally biased region" description="Polar residues" evidence="3">
    <location>
        <begin position="934"/>
        <end position="943"/>
    </location>
</feature>
<dbReference type="InterPro" id="IPR007587">
    <property type="entry name" value="SAPS"/>
</dbReference>
<feature type="region of interest" description="Disordered" evidence="3">
    <location>
        <begin position="666"/>
        <end position="698"/>
    </location>
</feature>
<keyword evidence="5" id="KW-1185">Reference proteome</keyword>
<feature type="region of interest" description="Disordered" evidence="3">
    <location>
        <begin position="726"/>
        <end position="746"/>
    </location>
</feature>
<feature type="compositionally biased region" description="Polar residues" evidence="3">
    <location>
        <begin position="912"/>
        <end position="926"/>
    </location>
</feature>
<dbReference type="InParanoid" id="A0A2J7QTY3"/>
<evidence type="ECO:0000256" key="3">
    <source>
        <dbReference type="SAM" id="MobiDB-lite"/>
    </source>
</evidence>
<feature type="compositionally biased region" description="Acidic residues" evidence="3">
    <location>
        <begin position="673"/>
        <end position="687"/>
    </location>
</feature>
<dbReference type="OrthoDB" id="295029at2759"/>
<dbReference type="PANTHER" id="PTHR12634:SF8">
    <property type="entry name" value="FIERY MOUNTAIN, ISOFORM D"/>
    <property type="match status" value="1"/>
</dbReference>
<feature type="region of interest" description="Disordered" evidence="3">
    <location>
        <begin position="311"/>
        <end position="337"/>
    </location>
</feature>
<feature type="region of interest" description="Disordered" evidence="3">
    <location>
        <begin position="813"/>
        <end position="865"/>
    </location>
</feature>
<dbReference type="GO" id="GO:0005634">
    <property type="term" value="C:nucleus"/>
    <property type="evidence" value="ECO:0007669"/>
    <property type="project" value="TreeGrafter"/>
</dbReference>
<feature type="compositionally biased region" description="Polar residues" evidence="3">
    <location>
        <begin position="885"/>
        <end position="896"/>
    </location>
</feature>
<proteinExistence type="inferred from homology"/>
<dbReference type="GO" id="GO:0019888">
    <property type="term" value="F:protein phosphatase regulator activity"/>
    <property type="evidence" value="ECO:0007669"/>
    <property type="project" value="TreeGrafter"/>
</dbReference>
<name>A0A2J7QTY3_9NEOP</name>
<feature type="region of interest" description="Disordered" evidence="3">
    <location>
        <begin position="885"/>
        <end position="949"/>
    </location>
</feature>
<reference evidence="4 5" key="1">
    <citation type="submission" date="2017-12" db="EMBL/GenBank/DDBJ databases">
        <title>Hemimetabolous genomes reveal molecular basis of termite eusociality.</title>
        <authorList>
            <person name="Harrison M.C."/>
            <person name="Jongepier E."/>
            <person name="Robertson H.M."/>
            <person name="Arning N."/>
            <person name="Bitard-Feildel T."/>
            <person name="Chao H."/>
            <person name="Childers C.P."/>
            <person name="Dinh H."/>
            <person name="Doddapaneni H."/>
            <person name="Dugan S."/>
            <person name="Gowin J."/>
            <person name="Greiner C."/>
            <person name="Han Y."/>
            <person name="Hu H."/>
            <person name="Hughes D.S.T."/>
            <person name="Huylmans A.-K."/>
            <person name="Kemena C."/>
            <person name="Kremer L.P.M."/>
            <person name="Lee S.L."/>
            <person name="Lopez-Ezquerra A."/>
            <person name="Mallet L."/>
            <person name="Monroy-Kuhn J.M."/>
            <person name="Moser A."/>
            <person name="Murali S.C."/>
            <person name="Muzny D.M."/>
            <person name="Otani S."/>
            <person name="Piulachs M.-D."/>
            <person name="Poelchau M."/>
            <person name="Qu J."/>
            <person name="Schaub F."/>
            <person name="Wada-Katsumata A."/>
            <person name="Worley K.C."/>
            <person name="Xie Q."/>
            <person name="Ylla G."/>
            <person name="Poulsen M."/>
            <person name="Gibbs R.A."/>
            <person name="Schal C."/>
            <person name="Richards S."/>
            <person name="Belles X."/>
            <person name="Korb J."/>
            <person name="Bornberg-Bauer E."/>
        </authorList>
    </citation>
    <scope>NUCLEOTIDE SEQUENCE [LARGE SCALE GENOMIC DNA]</scope>
    <source>
        <tissue evidence="4">Whole body</tissue>
    </source>
</reference>
<dbReference type="FunCoup" id="A0A2J7QTY3">
    <property type="interactions" value="1345"/>
</dbReference>
<evidence type="ECO:0008006" key="6">
    <source>
        <dbReference type="Google" id="ProtNLM"/>
    </source>
</evidence>
<dbReference type="Proteomes" id="UP000235965">
    <property type="component" value="Unassembled WGS sequence"/>
</dbReference>
<comment type="similarity">
    <text evidence="1">Belongs to the SAPS family.</text>
</comment>
<evidence type="ECO:0000256" key="1">
    <source>
        <dbReference type="ARBA" id="ARBA00006180"/>
    </source>
</evidence>
<protein>
    <recommendedName>
        <fullName evidence="6">Serine/threonine-protein phosphatase 6 regulatory subunit 3</fullName>
    </recommendedName>
</protein>
<keyword evidence="2" id="KW-0131">Cell cycle</keyword>
<sequence length="949" mass="104400">MFERLYQYHHAAFKMFWKFNHASSPHIETLLNKEDVTLHELMDEEDVLQECKVQNKKLIDYLIRPDVMEELVTLTTVEPSGEVDEKVRYKYPNIACELLTCDVPALNERLAGDEALLGKLYAFLESDKPLNPLLASFFSKTIGVLVARKTEQNWYSYQFTCLQVLEFLKSKENCISLLLKHLGTSAIMDLMLKLITHVEGVETKQNILNWLDSQQVVQCLIALLEPSVDPERHCNAAQLICDVIKMSRENQHTSTERSDPDPILNTIEAPETVKQLLDHMLGKEKSESSIVGGISVLLTLLDCSKPSGPNANSNNTYGGGGGQGEENGGNSENEQPSKMVLSTTTVILPRLKDFHSLLLDPPHKPPVKTTVGALDPPFGNTRLQVAKLIAALLATNNADVNKELASLGTTEVLLDLFFKYTWNNFLHSQVEQCIAFALNSELSLSAENGMSENVLLQNIFQKCKLIQRILDAWDDNEVEQSRTGGLRRGYMGHLIKIANHVAQQAEKGPLGAFIKEHVAADTVAAWEAFVANTLAETNKRHQICLGGVPPVHSSSEDDDADYRDIPFPQDPALQQVFSEYQMQQMAPQFIENYGFHDDEFTDGEDALHASVDRLTSMTFSLSEEELDRQAELFKQVCSQKLHTLNDGEEDIWDDREQELTFQTVIDTRTGDWQGEDAAENSSSDEEERAGPEGREEVHMEVDCTDPWAAADISSEGAVAPIAIDSSNPWGNNSEPTPALGPTAPNEGGWADFDSAGFADFEANFGAAGVTDITCSKSTSDCKNGHQEMAKTDSEITNSTVLVDCSSTIAVLDSGSRAEKRPAGRPLDVDSKLTSELKTQEESIPEKGPDSGADDNANPSASLGEKHHQHLIDNYRFLSTQGLVSSGREVQSLPTEQLETDSVPKENGPVPEESQSTAELVDNSQPASIAKHNEACSSKTSLGATPNGPV</sequence>
<feature type="compositionally biased region" description="Gly residues" evidence="3">
    <location>
        <begin position="317"/>
        <end position="327"/>
    </location>
</feature>
<dbReference type="EMBL" id="NEVH01011192">
    <property type="protein sequence ID" value="PNF32035.1"/>
    <property type="molecule type" value="Genomic_DNA"/>
</dbReference>
<dbReference type="GO" id="GO:0005829">
    <property type="term" value="C:cytosol"/>
    <property type="evidence" value="ECO:0007669"/>
    <property type="project" value="TreeGrafter"/>
</dbReference>
<dbReference type="AlphaFoldDB" id="A0A2J7QTY3"/>
<gene>
    <name evidence="4" type="ORF">B7P43_G05736</name>
</gene>
<evidence type="ECO:0000313" key="4">
    <source>
        <dbReference type="EMBL" id="PNF32035.1"/>
    </source>
</evidence>
<organism evidence="4 5">
    <name type="scientific">Cryptotermes secundus</name>
    <dbReference type="NCBI Taxonomy" id="105785"/>
    <lineage>
        <taxon>Eukaryota</taxon>
        <taxon>Metazoa</taxon>
        <taxon>Ecdysozoa</taxon>
        <taxon>Arthropoda</taxon>
        <taxon>Hexapoda</taxon>
        <taxon>Insecta</taxon>
        <taxon>Pterygota</taxon>
        <taxon>Neoptera</taxon>
        <taxon>Polyneoptera</taxon>
        <taxon>Dictyoptera</taxon>
        <taxon>Blattodea</taxon>
        <taxon>Blattoidea</taxon>
        <taxon>Termitoidae</taxon>
        <taxon>Kalotermitidae</taxon>
        <taxon>Cryptotermitinae</taxon>
        <taxon>Cryptotermes</taxon>
    </lineage>
</organism>
<dbReference type="PANTHER" id="PTHR12634">
    <property type="entry name" value="SIT4 YEAST -ASSOCIATING PROTEIN-RELATED"/>
    <property type="match status" value="1"/>
</dbReference>
<feature type="compositionally biased region" description="Polar residues" evidence="3">
    <location>
        <begin position="726"/>
        <end position="735"/>
    </location>
</feature>
<evidence type="ECO:0000256" key="2">
    <source>
        <dbReference type="ARBA" id="ARBA00023306"/>
    </source>
</evidence>
<dbReference type="GO" id="GO:0019903">
    <property type="term" value="F:protein phosphatase binding"/>
    <property type="evidence" value="ECO:0007669"/>
    <property type="project" value="InterPro"/>
</dbReference>
<accession>A0A2J7QTY3</accession>
<comment type="caution">
    <text evidence="4">The sequence shown here is derived from an EMBL/GenBank/DDBJ whole genome shotgun (WGS) entry which is preliminary data.</text>
</comment>
<evidence type="ECO:0000313" key="5">
    <source>
        <dbReference type="Proteomes" id="UP000235965"/>
    </source>
</evidence>
<dbReference type="Pfam" id="PF04499">
    <property type="entry name" value="SAPS"/>
    <property type="match status" value="1"/>
</dbReference>
<dbReference type="STRING" id="105785.A0A2J7QTY3"/>